<evidence type="ECO:0000313" key="2">
    <source>
        <dbReference type="Proteomes" id="UP000308705"/>
    </source>
</evidence>
<keyword evidence="2" id="KW-1185">Reference proteome</keyword>
<dbReference type="AlphaFoldDB" id="A0A4U3M8X0"/>
<comment type="caution">
    <text evidence="1">The sequence shown here is derived from an EMBL/GenBank/DDBJ whole genome shotgun (WGS) entry which is preliminary data.</text>
</comment>
<organism evidence="1 2">
    <name type="scientific">Herbidospora galbida</name>
    <dbReference type="NCBI Taxonomy" id="2575442"/>
    <lineage>
        <taxon>Bacteria</taxon>
        <taxon>Bacillati</taxon>
        <taxon>Actinomycetota</taxon>
        <taxon>Actinomycetes</taxon>
        <taxon>Streptosporangiales</taxon>
        <taxon>Streptosporangiaceae</taxon>
        <taxon>Herbidospora</taxon>
    </lineage>
</organism>
<dbReference type="RefSeq" id="WP_137250319.1">
    <property type="nucleotide sequence ID" value="NZ_SZQA01000034.1"/>
</dbReference>
<name>A0A4U3M8X0_9ACTN</name>
<dbReference type="Proteomes" id="UP000308705">
    <property type="component" value="Unassembled WGS sequence"/>
</dbReference>
<gene>
    <name evidence="1" type="ORF">FDA94_29430</name>
</gene>
<protein>
    <submittedName>
        <fullName evidence="1">Uncharacterized protein</fullName>
    </submittedName>
</protein>
<proteinExistence type="predicted"/>
<sequence length="61" mass="6855">MPELPGALGLIFEPEVQTCLWRLLGVVGAAEWRVGAEHYAVEAKYVDGLPEHVVAERRRRL</sequence>
<evidence type="ECO:0000313" key="1">
    <source>
        <dbReference type="EMBL" id="TKK84464.1"/>
    </source>
</evidence>
<dbReference type="EMBL" id="SZQA01000034">
    <property type="protein sequence ID" value="TKK84464.1"/>
    <property type="molecule type" value="Genomic_DNA"/>
</dbReference>
<accession>A0A4U3M8X0</accession>
<reference evidence="1 2" key="1">
    <citation type="submission" date="2019-04" db="EMBL/GenBank/DDBJ databases">
        <title>Herbidospora sp. NEAU-GS14.nov., a novel actinomycete isolated from soil.</title>
        <authorList>
            <person name="Han L."/>
        </authorList>
    </citation>
    <scope>NUCLEOTIDE SEQUENCE [LARGE SCALE GENOMIC DNA]</scope>
    <source>
        <strain evidence="1 2">NEAU-GS14</strain>
    </source>
</reference>